<comment type="caution">
    <text evidence="1">The sequence shown here is derived from an EMBL/GenBank/DDBJ whole genome shotgun (WGS) entry which is preliminary data.</text>
</comment>
<proteinExistence type="predicted"/>
<protein>
    <submittedName>
        <fullName evidence="1">Uncharacterized protein</fullName>
    </submittedName>
</protein>
<sequence>MAQNGNAFDFSRSLLTPTNLSERFIAFNKQHTAVKPISTGLFCLDIPGLETELMAAHTIRLFAKYNVALCTNQELPRLVPSYYVNYAQNMNTNDDSGFGWAWVDESNGTIVWDDAWTIATPASFFVLDHEITDRYLAEGDVTISQTYVDNADRLQQLELQRELKYYKQRVNKHKLNSDTAAAVGTKEAMESFAKRRKMLNEAAAAKMDAV</sequence>
<dbReference type="AlphaFoldDB" id="A0AAD7D8Q6"/>
<name>A0AAD7D8Q6_MYCRO</name>
<keyword evidence="2" id="KW-1185">Reference proteome</keyword>
<evidence type="ECO:0000313" key="1">
    <source>
        <dbReference type="EMBL" id="KAJ7679776.1"/>
    </source>
</evidence>
<dbReference type="Proteomes" id="UP001221757">
    <property type="component" value="Unassembled WGS sequence"/>
</dbReference>
<reference evidence="1" key="1">
    <citation type="submission" date="2023-03" db="EMBL/GenBank/DDBJ databases">
        <title>Massive genome expansion in bonnet fungi (Mycena s.s.) driven by repeated elements and novel gene families across ecological guilds.</title>
        <authorList>
            <consortium name="Lawrence Berkeley National Laboratory"/>
            <person name="Harder C.B."/>
            <person name="Miyauchi S."/>
            <person name="Viragh M."/>
            <person name="Kuo A."/>
            <person name="Thoen E."/>
            <person name="Andreopoulos B."/>
            <person name="Lu D."/>
            <person name="Skrede I."/>
            <person name="Drula E."/>
            <person name="Henrissat B."/>
            <person name="Morin E."/>
            <person name="Kohler A."/>
            <person name="Barry K."/>
            <person name="LaButti K."/>
            <person name="Morin E."/>
            <person name="Salamov A."/>
            <person name="Lipzen A."/>
            <person name="Mereny Z."/>
            <person name="Hegedus B."/>
            <person name="Baldrian P."/>
            <person name="Stursova M."/>
            <person name="Weitz H."/>
            <person name="Taylor A."/>
            <person name="Grigoriev I.V."/>
            <person name="Nagy L.G."/>
            <person name="Martin F."/>
            <person name="Kauserud H."/>
        </authorList>
    </citation>
    <scope>NUCLEOTIDE SEQUENCE</scope>
    <source>
        <strain evidence="1">CBHHK067</strain>
    </source>
</reference>
<gene>
    <name evidence="1" type="ORF">B0H17DRAFT_1139050</name>
</gene>
<accession>A0AAD7D8Q6</accession>
<dbReference type="EMBL" id="JARKIE010000128">
    <property type="protein sequence ID" value="KAJ7679776.1"/>
    <property type="molecule type" value="Genomic_DNA"/>
</dbReference>
<organism evidence="1 2">
    <name type="scientific">Mycena rosella</name>
    <name type="common">Pink bonnet</name>
    <name type="synonym">Agaricus rosellus</name>
    <dbReference type="NCBI Taxonomy" id="1033263"/>
    <lineage>
        <taxon>Eukaryota</taxon>
        <taxon>Fungi</taxon>
        <taxon>Dikarya</taxon>
        <taxon>Basidiomycota</taxon>
        <taxon>Agaricomycotina</taxon>
        <taxon>Agaricomycetes</taxon>
        <taxon>Agaricomycetidae</taxon>
        <taxon>Agaricales</taxon>
        <taxon>Marasmiineae</taxon>
        <taxon>Mycenaceae</taxon>
        <taxon>Mycena</taxon>
    </lineage>
</organism>
<evidence type="ECO:0000313" key="2">
    <source>
        <dbReference type="Proteomes" id="UP001221757"/>
    </source>
</evidence>